<keyword evidence="1" id="KW-1133">Transmembrane helix</keyword>
<accession>A0A6N4WDI4</accession>
<evidence type="ECO:0000313" key="5">
    <source>
        <dbReference type="Proteomes" id="UP000467249"/>
    </source>
</evidence>
<evidence type="ECO:0000256" key="1">
    <source>
        <dbReference type="SAM" id="Phobius"/>
    </source>
</evidence>
<dbReference type="Pfam" id="PF05305">
    <property type="entry name" value="DUF732"/>
    <property type="match status" value="1"/>
</dbReference>
<evidence type="ECO:0000256" key="2">
    <source>
        <dbReference type="SAM" id="SignalP"/>
    </source>
</evidence>
<feature type="chain" id="PRO_5026868575" description="DUF732 domain-containing protein" evidence="2">
    <location>
        <begin position="27"/>
        <end position="111"/>
    </location>
</feature>
<dbReference type="EMBL" id="AP022620">
    <property type="protein sequence ID" value="BBZ78568.1"/>
    <property type="molecule type" value="Genomic_DNA"/>
</dbReference>
<sequence length="111" mass="11633">MFMLVKAVILIAGAVLIVGVAPQAHADDDDTTYLSALQTVGVPAGSLVAATAYGRGLRDRLSQKGFDSLVTIVQHDMATGTTKHQSAMVIAAAITSYCLPEVDLLPKTLTY</sequence>
<organism evidence="4 5">
    <name type="scientific">Mycolicibacterium anyangense</name>
    <dbReference type="NCBI Taxonomy" id="1431246"/>
    <lineage>
        <taxon>Bacteria</taxon>
        <taxon>Bacillati</taxon>
        <taxon>Actinomycetota</taxon>
        <taxon>Actinomycetes</taxon>
        <taxon>Mycobacteriales</taxon>
        <taxon>Mycobacteriaceae</taxon>
        <taxon>Mycolicibacterium</taxon>
    </lineage>
</organism>
<keyword evidence="1" id="KW-0812">Transmembrane</keyword>
<evidence type="ECO:0000259" key="3">
    <source>
        <dbReference type="Pfam" id="PF05305"/>
    </source>
</evidence>
<reference evidence="4 5" key="1">
    <citation type="journal article" date="2019" name="Emerg. Microbes Infect.">
        <title>Comprehensive subspecies identification of 175 nontuberculous mycobacteria species based on 7547 genomic profiles.</title>
        <authorList>
            <person name="Matsumoto Y."/>
            <person name="Kinjo T."/>
            <person name="Motooka D."/>
            <person name="Nabeya D."/>
            <person name="Jung N."/>
            <person name="Uechi K."/>
            <person name="Horii T."/>
            <person name="Iida T."/>
            <person name="Fujita J."/>
            <person name="Nakamura S."/>
        </authorList>
    </citation>
    <scope>NUCLEOTIDE SEQUENCE [LARGE SCALE GENOMIC DNA]</scope>
    <source>
        <strain evidence="4 5">JCM 30275</strain>
    </source>
</reference>
<dbReference type="AlphaFoldDB" id="A0A6N4WDI4"/>
<feature type="domain" description="DUF732" evidence="3">
    <location>
        <begin position="29"/>
        <end position="98"/>
    </location>
</feature>
<dbReference type="InterPro" id="IPR007969">
    <property type="entry name" value="DUF732"/>
</dbReference>
<keyword evidence="5" id="KW-1185">Reference proteome</keyword>
<proteinExistence type="predicted"/>
<dbReference type="Proteomes" id="UP000467249">
    <property type="component" value="Chromosome"/>
</dbReference>
<feature type="transmembrane region" description="Helical" evidence="1">
    <location>
        <begin position="36"/>
        <end position="54"/>
    </location>
</feature>
<dbReference type="KEGG" id="many:MANY_39050"/>
<keyword evidence="1" id="KW-0472">Membrane</keyword>
<evidence type="ECO:0000313" key="4">
    <source>
        <dbReference type="EMBL" id="BBZ78568.1"/>
    </source>
</evidence>
<protein>
    <recommendedName>
        <fullName evidence="3">DUF732 domain-containing protein</fullName>
    </recommendedName>
</protein>
<keyword evidence="2" id="KW-0732">Signal</keyword>
<feature type="signal peptide" evidence="2">
    <location>
        <begin position="1"/>
        <end position="26"/>
    </location>
</feature>
<name>A0A6N4WDI4_9MYCO</name>
<gene>
    <name evidence="4" type="ORF">MANY_39050</name>
</gene>